<keyword evidence="2" id="KW-1185">Reference proteome</keyword>
<dbReference type="Proteomes" id="UP001518989">
    <property type="component" value="Unassembled WGS sequence"/>
</dbReference>
<organism evidence="1 2">
    <name type="scientific">Roseomonas haemaphysalidis</name>
    <dbReference type="NCBI Taxonomy" id="2768162"/>
    <lineage>
        <taxon>Bacteria</taxon>
        <taxon>Pseudomonadati</taxon>
        <taxon>Pseudomonadota</taxon>
        <taxon>Alphaproteobacteria</taxon>
        <taxon>Acetobacterales</taxon>
        <taxon>Roseomonadaceae</taxon>
        <taxon>Roseomonas</taxon>
    </lineage>
</organism>
<dbReference type="Gene3D" id="3.40.50.1820">
    <property type="entry name" value="alpha/beta hydrolase"/>
    <property type="match status" value="1"/>
</dbReference>
<name>A0ABS3KR91_9PROT</name>
<dbReference type="RefSeq" id="WP_207417805.1">
    <property type="nucleotide sequence ID" value="NZ_CP061177.1"/>
</dbReference>
<dbReference type="EMBL" id="JACTNG010000007">
    <property type="protein sequence ID" value="MBO1079993.1"/>
    <property type="molecule type" value="Genomic_DNA"/>
</dbReference>
<dbReference type="InterPro" id="IPR029058">
    <property type="entry name" value="AB_hydrolase_fold"/>
</dbReference>
<evidence type="ECO:0000313" key="2">
    <source>
        <dbReference type="Proteomes" id="UP001518989"/>
    </source>
</evidence>
<evidence type="ECO:0000313" key="1">
    <source>
        <dbReference type="EMBL" id="MBO1079993.1"/>
    </source>
</evidence>
<reference evidence="1 2" key="1">
    <citation type="submission" date="2020-09" db="EMBL/GenBank/DDBJ databases">
        <title>Roseomonas.</title>
        <authorList>
            <person name="Zhu W."/>
        </authorList>
    </citation>
    <scope>NUCLEOTIDE SEQUENCE [LARGE SCALE GENOMIC DNA]</scope>
    <source>
        <strain evidence="1 2">573</strain>
    </source>
</reference>
<protein>
    <recommendedName>
        <fullName evidence="3">Alpha/beta hydrolase</fullName>
    </recommendedName>
</protein>
<evidence type="ECO:0008006" key="3">
    <source>
        <dbReference type="Google" id="ProtNLM"/>
    </source>
</evidence>
<sequence length="130" mass="14076">MTAGDLDAVNAVKARLWLDGALAVEGRVAGEARRLFLDMHAIALRSPPTGLNRDVAPAYGRLGEIAVPTLVLWGALDFPHIQGRCRHIVATLPNAEGHALAEASHLPSLDLPDRITDLICGFLDRLDRER</sequence>
<proteinExistence type="predicted"/>
<comment type="caution">
    <text evidence="1">The sequence shown here is derived from an EMBL/GenBank/DDBJ whole genome shotgun (WGS) entry which is preliminary data.</text>
</comment>
<gene>
    <name evidence="1" type="ORF">IAI61_13215</name>
</gene>
<dbReference type="SUPFAM" id="SSF53474">
    <property type="entry name" value="alpha/beta-Hydrolases"/>
    <property type="match status" value="1"/>
</dbReference>
<accession>A0ABS3KR91</accession>